<protein>
    <submittedName>
        <fullName evidence="1 4">Uncharacterized protein</fullName>
    </submittedName>
</protein>
<reference evidence="4" key="1">
    <citation type="submission" date="2017-02" db="UniProtKB">
        <authorList>
            <consortium name="WormBaseParasite"/>
        </authorList>
    </citation>
    <scope>IDENTIFICATION</scope>
</reference>
<dbReference type="WBParaSite" id="DME_0000572201-mRNA-1">
    <property type="protein sequence ID" value="DME_0000572201-mRNA-1"/>
    <property type="gene ID" value="DME_0000572201"/>
</dbReference>
<reference evidence="1 3" key="2">
    <citation type="submission" date="2018-11" db="EMBL/GenBank/DDBJ databases">
        <authorList>
            <consortium name="Pathogen Informatics"/>
        </authorList>
    </citation>
    <scope>NUCLEOTIDE SEQUENCE [LARGE SCALE GENOMIC DNA]</scope>
</reference>
<evidence type="ECO:0000313" key="3">
    <source>
        <dbReference type="Proteomes" id="UP000274756"/>
    </source>
</evidence>
<evidence type="ECO:0000313" key="1">
    <source>
        <dbReference type="EMBL" id="VDN50794.1"/>
    </source>
</evidence>
<gene>
    <name evidence="1" type="ORF">DME_LOCUS767</name>
</gene>
<accession>A0A0N4UEC4</accession>
<evidence type="ECO:0000313" key="2">
    <source>
        <dbReference type="Proteomes" id="UP000038040"/>
    </source>
</evidence>
<dbReference type="AlphaFoldDB" id="A0A0N4UEC4"/>
<evidence type="ECO:0000313" key="4">
    <source>
        <dbReference type="WBParaSite" id="DME_0000572201-mRNA-1"/>
    </source>
</evidence>
<keyword evidence="3" id="KW-1185">Reference proteome</keyword>
<organism evidence="2 4">
    <name type="scientific">Dracunculus medinensis</name>
    <name type="common">Guinea worm</name>
    <dbReference type="NCBI Taxonomy" id="318479"/>
    <lineage>
        <taxon>Eukaryota</taxon>
        <taxon>Metazoa</taxon>
        <taxon>Ecdysozoa</taxon>
        <taxon>Nematoda</taxon>
        <taxon>Chromadorea</taxon>
        <taxon>Rhabditida</taxon>
        <taxon>Spirurina</taxon>
        <taxon>Dracunculoidea</taxon>
        <taxon>Dracunculidae</taxon>
        <taxon>Dracunculus</taxon>
    </lineage>
</organism>
<sequence>MDNSRTNPQSQNAPFLCHSPEVAAEGDIESLIGNCPIIHNSYLSMTSENLENTDKTIVSIELPASV</sequence>
<dbReference type="EMBL" id="UYYG01000007">
    <property type="protein sequence ID" value="VDN50794.1"/>
    <property type="molecule type" value="Genomic_DNA"/>
</dbReference>
<proteinExistence type="predicted"/>
<name>A0A0N4UEC4_DRAME</name>
<dbReference type="Proteomes" id="UP000038040">
    <property type="component" value="Unplaced"/>
</dbReference>
<dbReference type="Proteomes" id="UP000274756">
    <property type="component" value="Unassembled WGS sequence"/>
</dbReference>